<organism evidence="2 3">
    <name type="scientific">Chitinophaga arvensicola</name>
    <dbReference type="NCBI Taxonomy" id="29529"/>
    <lineage>
        <taxon>Bacteria</taxon>
        <taxon>Pseudomonadati</taxon>
        <taxon>Bacteroidota</taxon>
        <taxon>Chitinophagia</taxon>
        <taxon>Chitinophagales</taxon>
        <taxon>Chitinophagaceae</taxon>
        <taxon>Chitinophaga</taxon>
    </lineage>
</organism>
<dbReference type="Gene3D" id="1.20.120.450">
    <property type="entry name" value="dinb family like domain"/>
    <property type="match status" value="1"/>
</dbReference>
<keyword evidence="3" id="KW-1185">Reference proteome</keyword>
<proteinExistence type="predicted"/>
<name>A0A1I0RM04_9BACT</name>
<reference evidence="3" key="1">
    <citation type="submission" date="2016-10" db="EMBL/GenBank/DDBJ databases">
        <authorList>
            <person name="Varghese N."/>
            <person name="Submissions S."/>
        </authorList>
    </citation>
    <scope>NUCLEOTIDE SEQUENCE [LARGE SCALE GENOMIC DNA]</scope>
    <source>
        <strain evidence="3">DSM 3695</strain>
    </source>
</reference>
<protein>
    <submittedName>
        <fullName evidence="2">DinB superfamily protein</fullName>
    </submittedName>
</protein>
<sequence length="170" mass="19622">MNTDTLVASLKDMLLKPNAHVTFADAVKKLPEELRGVVPPDMPYSIWQLVEHIRLTQYDILDFSRNPDYKEMEWPKDYWPKETAPENDAAWKHSVEQVNKDLHTFISLLEKSKDLFAPFPHGDGQHLFREAVLLLDHTSYHTGEIVAVRRMYSAKRCCCSITPAITLVRS</sequence>
<dbReference type="SUPFAM" id="SSF109854">
    <property type="entry name" value="DinB/YfiT-like putative metalloenzymes"/>
    <property type="match status" value="1"/>
</dbReference>
<dbReference type="Proteomes" id="UP000199310">
    <property type="component" value="Unassembled WGS sequence"/>
</dbReference>
<evidence type="ECO:0000313" key="2">
    <source>
        <dbReference type="EMBL" id="SEW41966.1"/>
    </source>
</evidence>
<evidence type="ECO:0000259" key="1">
    <source>
        <dbReference type="Pfam" id="PF12867"/>
    </source>
</evidence>
<feature type="domain" description="DinB-like" evidence="1">
    <location>
        <begin position="23"/>
        <end position="145"/>
    </location>
</feature>
<dbReference type="OrthoDB" id="9798830at2"/>
<dbReference type="AlphaFoldDB" id="A0A1I0RM04"/>
<dbReference type="RefSeq" id="WP_089896065.1">
    <property type="nucleotide sequence ID" value="NZ_FOJG01000001.1"/>
</dbReference>
<dbReference type="InterPro" id="IPR034660">
    <property type="entry name" value="DinB/YfiT-like"/>
</dbReference>
<dbReference type="EMBL" id="FOJG01000001">
    <property type="protein sequence ID" value="SEW41966.1"/>
    <property type="molecule type" value="Genomic_DNA"/>
</dbReference>
<dbReference type="InterPro" id="IPR024775">
    <property type="entry name" value="DinB-like"/>
</dbReference>
<dbReference type="Pfam" id="PF12867">
    <property type="entry name" value="DinB_2"/>
    <property type="match status" value="1"/>
</dbReference>
<evidence type="ECO:0000313" key="3">
    <source>
        <dbReference type="Proteomes" id="UP000199310"/>
    </source>
</evidence>
<dbReference type="STRING" id="29529.SAMN04488122_3048"/>
<gene>
    <name evidence="2" type="ORF">SAMN04488122_3048</name>
</gene>
<accession>A0A1I0RM04</accession>